<evidence type="ECO:0000259" key="2">
    <source>
        <dbReference type="Pfam" id="PF02582"/>
    </source>
</evidence>
<evidence type="ECO:0000313" key="4">
    <source>
        <dbReference type="Proteomes" id="UP001195914"/>
    </source>
</evidence>
<dbReference type="Proteomes" id="UP001195914">
    <property type="component" value="Unassembled WGS sequence"/>
</dbReference>
<dbReference type="Pfam" id="PF02582">
    <property type="entry name" value="DUF155"/>
    <property type="match status" value="1"/>
</dbReference>
<gene>
    <name evidence="3" type="ORF">X943_001025</name>
</gene>
<dbReference type="InterPro" id="IPR003734">
    <property type="entry name" value="DUF155"/>
</dbReference>
<evidence type="ECO:0000313" key="3">
    <source>
        <dbReference type="EMBL" id="KAK1932838.1"/>
    </source>
</evidence>
<dbReference type="PANTHER" id="PTHR16255:SF1">
    <property type="entry name" value="REQUIRED FOR MEIOTIC NUCLEAR DIVISION PROTEIN 1 HOMOLOG"/>
    <property type="match status" value="1"/>
</dbReference>
<name>A0AAD9G6Q5_BABDI</name>
<dbReference type="PANTHER" id="PTHR16255">
    <property type="entry name" value="REQUIRED FOR MEIOTIC NUCLEAR DIVISION PROTEIN 1 HOMOLOG"/>
    <property type="match status" value="1"/>
</dbReference>
<sequence length="202" mass="23183">MLIQPTRLLSLCSPIKLPIGTMSSLTESMDIKEGKYVNLIPEQFLCRQSRIMKGILYLPQDSSAADKIAVSLALMSAVQLNHMELSIRMKLVDRLAERLFEFQTYAHKTRYLLNLEHDPLEVPDILWDDEKLCTLFMATLATFDVPQRVEKLNSRISWELDSLQSHSEYIRHKHSSRLEKIIILVITVELALGLGQALHKLL</sequence>
<reference evidence="3" key="2">
    <citation type="submission" date="2021-05" db="EMBL/GenBank/DDBJ databases">
        <authorList>
            <person name="Pain A."/>
        </authorList>
    </citation>
    <scope>NUCLEOTIDE SEQUENCE</scope>
    <source>
        <strain evidence="3">1802A</strain>
    </source>
</reference>
<comment type="caution">
    <text evidence="3">The sequence shown here is derived from an EMBL/GenBank/DDBJ whole genome shotgun (WGS) entry which is preliminary data.</text>
</comment>
<dbReference type="EMBL" id="JAHBMH010000073">
    <property type="protein sequence ID" value="KAK1932838.1"/>
    <property type="molecule type" value="Genomic_DNA"/>
</dbReference>
<protein>
    <recommendedName>
        <fullName evidence="2">DUF155 domain-containing protein</fullName>
    </recommendedName>
</protein>
<reference evidence="3" key="1">
    <citation type="journal article" date="2014" name="Nucleic Acids Res.">
        <title>The evolutionary dynamics of variant antigen genes in Babesia reveal a history of genomic innovation underlying host-parasite interaction.</title>
        <authorList>
            <person name="Jackson A.P."/>
            <person name="Otto T.D."/>
            <person name="Darby A."/>
            <person name="Ramaprasad A."/>
            <person name="Xia D."/>
            <person name="Echaide I.E."/>
            <person name="Farber M."/>
            <person name="Gahlot S."/>
            <person name="Gamble J."/>
            <person name="Gupta D."/>
            <person name="Gupta Y."/>
            <person name="Jackson L."/>
            <person name="Malandrin L."/>
            <person name="Malas T.B."/>
            <person name="Moussa E."/>
            <person name="Nair M."/>
            <person name="Reid A.J."/>
            <person name="Sanders M."/>
            <person name="Sharma J."/>
            <person name="Tracey A."/>
            <person name="Quail M.A."/>
            <person name="Weir W."/>
            <person name="Wastling J.M."/>
            <person name="Hall N."/>
            <person name="Willadsen P."/>
            <person name="Lingelbach K."/>
            <person name="Shiels B."/>
            <person name="Tait A."/>
            <person name="Berriman M."/>
            <person name="Allred D.R."/>
            <person name="Pain A."/>
        </authorList>
    </citation>
    <scope>NUCLEOTIDE SEQUENCE</scope>
    <source>
        <strain evidence="3">1802A</strain>
    </source>
</reference>
<proteinExistence type="inferred from homology"/>
<comment type="similarity">
    <text evidence="1">Belongs to the RMD1/sif2 family.</text>
</comment>
<keyword evidence="4" id="KW-1185">Reference proteome</keyword>
<dbReference type="GO" id="GO:0005739">
    <property type="term" value="C:mitochondrion"/>
    <property type="evidence" value="ECO:0007669"/>
    <property type="project" value="UniProtKB-ARBA"/>
</dbReference>
<dbReference type="InterPro" id="IPR051624">
    <property type="entry name" value="RMD1/Sad1-interacting"/>
</dbReference>
<accession>A0AAD9G6Q5</accession>
<dbReference type="AlphaFoldDB" id="A0AAD9G6Q5"/>
<organism evidence="3 4">
    <name type="scientific">Babesia divergens</name>
    <dbReference type="NCBI Taxonomy" id="32595"/>
    <lineage>
        <taxon>Eukaryota</taxon>
        <taxon>Sar</taxon>
        <taxon>Alveolata</taxon>
        <taxon>Apicomplexa</taxon>
        <taxon>Aconoidasida</taxon>
        <taxon>Piroplasmida</taxon>
        <taxon>Babesiidae</taxon>
        <taxon>Babesia</taxon>
    </lineage>
</organism>
<feature type="domain" description="DUF155" evidence="2">
    <location>
        <begin position="46"/>
        <end position="153"/>
    </location>
</feature>
<evidence type="ECO:0000256" key="1">
    <source>
        <dbReference type="ARBA" id="ARBA00008306"/>
    </source>
</evidence>